<evidence type="ECO:0000313" key="8">
    <source>
        <dbReference type="Proteomes" id="UP000263928"/>
    </source>
</evidence>
<gene>
    <name evidence="7" type="ORF">PROPAUS_0614</name>
</gene>
<dbReference type="PANTHER" id="PTHR30448:SF0">
    <property type="entry name" value="RNASE ADAPTER PROTEIN RAPZ"/>
    <property type="match status" value="1"/>
</dbReference>
<feature type="domain" description="RapZ-like N-terminal" evidence="5">
    <location>
        <begin position="54"/>
        <end position="205"/>
    </location>
</feature>
<feature type="binding site" evidence="4">
    <location>
        <begin position="58"/>
        <end position="65"/>
    </location>
    <ligand>
        <name>ATP</name>
        <dbReference type="ChEBI" id="CHEBI:30616"/>
    </ligand>
</feature>
<dbReference type="PANTHER" id="PTHR30448">
    <property type="entry name" value="RNASE ADAPTER PROTEIN RAPZ"/>
    <property type="match status" value="1"/>
</dbReference>
<dbReference type="InterPro" id="IPR005337">
    <property type="entry name" value="RapZ-like"/>
</dbReference>
<keyword evidence="8" id="KW-1185">Reference proteome</keyword>
<dbReference type="GO" id="GO:0005524">
    <property type="term" value="F:ATP binding"/>
    <property type="evidence" value="ECO:0007669"/>
    <property type="project" value="UniProtKB-UniRule"/>
</dbReference>
<dbReference type="AlphaFoldDB" id="A0A383S5L5"/>
<organism evidence="7 8">
    <name type="scientific">Propionibacterium australiense</name>
    <dbReference type="NCBI Taxonomy" id="119981"/>
    <lineage>
        <taxon>Bacteria</taxon>
        <taxon>Bacillati</taxon>
        <taxon>Actinomycetota</taxon>
        <taxon>Actinomycetes</taxon>
        <taxon>Propionibacteriales</taxon>
        <taxon>Propionibacteriaceae</taxon>
        <taxon>Propionibacterium</taxon>
    </lineage>
</organism>
<sequence>MAAPVRIALADTSGRPIRHPLTGPVGGGRATGHNGPVSDLPAPARTLPKAPRTVIITGMSGAGRRTCAHAMEDLGWFVVDNLPPSMLPELIGTANDSGLSRLAVGLDVRGREMFDQLPAVFSRLRERGISPEICFLEASDEAIVRRQESSRRPLPLQGDGRLLVGIEKERRMLSDLRASADLVIDTSRLTVHQLAARVAHAYGGDEAETLRVQVMSFGFKNGVPLDADFVFDVRFLPNPHWVPELRPQTGLSEAVSGYVLSQEGANEFLDDLQGMFRIVAPGYLREGKRQVTVAIGCTGGKHRSTAMTEATARRLREEGMQVSVLHRDLGLE</sequence>
<keyword evidence="3 4" id="KW-0342">GTP-binding</keyword>
<dbReference type="SUPFAM" id="SSF52540">
    <property type="entry name" value="P-loop containing nucleoside triphosphate hydrolases"/>
    <property type="match status" value="1"/>
</dbReference>
<dbReference type="PIRSF" id="PIRSF005052">
    <property type="entry name" value="P-loopkin"/>
    <property type="match status" value="1"/>
</dbReference>
<evidence type="ECO:0000256" key="2">
    <source>
        <dbReference type="ARBA" id="ARBA00022840"/>
    </source>
</evidence>
<evidence type="ECO:0000256" key="4">
    <source>
        <dbReference type="HAMAP-Rule" id="MF_00636"/>
    </source>
</evidence>
<evidence type="ECO:0000259" key="5">
    <source>
        <dbReference type="Pfam" id="PF03668"/>
    </source>
</evidence>
<protein>
    <submittedName>
        <fullName evidence="7">P-loop ATPase protein family</fullName>
    </submittedName>
</protein>
<dbReference type="Pfam" id="PF22740">
    <property type="entry name" value="PapZ_C"/>
    <property type="match status" value="1"/>
</dbReference>
<dbReference type="Pfam" id="PF03668">
    <property type="entry name" value="RapZ-like_N"/>
    <property type="match status" value="1"/>
</dbReference>
<name>A0A383S5L5_9ACTN</name>
<feature type="domain" description="RapZ C-terminal" evidence="6">
    <location>
        <begin position="211"/>
        <end position="329"/>
    </location>
</feature>
<dbReference type="Proteomes" id="UP000263928">
    <property type="component" value="Unassembled WGS sequence"/>
</dbReference>
<keyword evidence="2 4" id="KW-0067">ATP-binding</keyword>
<evidence type="ECO:0000313" key="7">
    <source>
        <dbReference type="EMBL" id="SYZ32724.1"/>
    </source>
</evidence>
<evidence type="ECO:0000256" key="1">
    <source>
        <dbReference type="ARBA" id="ARBA00022741"/>
    </source>
</evidence>
<accession>A0A383S5L5</accession>
<dbReference type="InterPro" id="IPR053931">
    <property type="entry name" value="RapZ_C"/>
</dbReference>
<dbReference type="Gene3D" id="3.40.50.300">
    <property type="entry name" value="P-loop containing nucleotide triphosphate hydrolases"/>
    <property type="match status" value="1"/>
</dbReference>
<dbReference type="EMBL" id="UNQJ01000002">
    <property type="protein sequence ID" value="SYZ32724.1"/>
    <property type="molecule type" value="Genomic_DNA"/>
</dbReference>
<dbReference type="HAMAP" id="MF_00636">
    <property type="entry name" value="RapZ_like"/>
    <property type="match status" value="1"/>
</dbReference>
<dbReference type="NCBIfam" id="NF003828">
    <property type="entry name" value="PRK05416.1"/>
    <property type="match status" value="1"/>
</dbReference>
<dbReference type="InterPro" id="IPR027417">
    <property type="entry name" value="P-loop_NTPase"/>
</dbReference>
<dbReference type="GO" id="GO:0005525">
    <property type="term" value="F:GTP binding"/>
    <property type="evidence" value="ECO:0007669"/>
    <property type="project" value="UniProtKB-UniRule"/>
</dbReference>
<proteinExistence type="inferred from homology"/>
<dbReference type="InterPro" id="IPR053930">
    <property type="entry name" value="RapZ-like_N"/>
</dbReference>
<evidence type="ECO:0000259" key="6">
    <source>
        <dbReference type="Pfam" id="PF22740"/>
    </source>
</evidence>
<reference evidence="8" key="1">
    <citation type="submission" date="2018-08" db="EMBL/GenBank/DDBJ databases">
        <authorList>
            <person name="Hornung B."/>
        </authorList>
    </citation>
    <scope>NUCLEOTIDE SEQUENCE [LARGE SCALE GENOMIC DNA]</scope>
</reference>
<keyword evidence="1 4" id="KW-0547">Nucleotide-binding</keyword>
<feature type="binding site" evidence="4">
    <location>
        <begin position="107"/>
        <end position="110"/>
    </location>
    <ligand>
        <name>GTP</name>
        <dbReference type="ChEBI" id="CHEBI:37565"/>
    </ligand>
</feature>
<evidence type="ECO:0000256" key="3">
    <source>
        <dbReference type="ARBA" id="ARBA00023134"/>
    </source>
</evidence>